<organism evidence="3 4">
    <name type="scientific">Symbiodinium natans</name>
    <dbReference type="NCBI Taxonomy" id="878477"/>
    <lineage>
        <taxon>Eukaryota</taxon>
        <taxon>Sar</taxon>
        <taxon>Alveolata</taxon>
        <taxon>Dinophyceae</taxon>
        <taxon>Suessiales</taxon>
        <taxon>Symbiodiniaceae</taxon>
        <taxon>Symbiodinium</taxon>
    </lineage>
</organism>
<comment type="caution">
    <text evidence="3">The sequence shown here is derived from an EMBL/GenBank/DDBJ whole genome shotgun (WGS) entry which is preliminary data.</text>
</comment>
<gene>
    <name evidence="3" type="primary">ccrn4l</name>
    <name evidence="3" type="ORF">SNAT2548_LOCUS25016</name>
</gene>
<evidence type="ECO:0000313" key="3">
    <source>
        <dbReference type="EMBL" id="CAE7454918.1"/>
    </source>
</evidence>
<keyword evidence="2" id="KW-0472">Membrane</keyword>
<evidence type="ECO:0000256" key="1">
    <source>
        <dbReference type="SAM" id="MobiDB-lite"/>
    </source>
</evidence>
<keyword evidence="2" id="KW-1133">Transmembrane helix</keyword>
<keyword evidence="4" id="KW-1185">Reference proteome</keyword>
<reference evidence="3" key="1">
    <citation type="submission" date="2021-02" db="EMBL/GenBank/DDBJ databases">
        <authorList>
            <person name="Dougan E. K."/>
            <person name="Rhodes N."/>
            <person name="Thang M."/>
            <person name="Chan C."/>
        </authorList>
    </citation>
    <scope>NUCLEOTIDE SEQUENCE</scope>
</reference>
<accession>A0A812RV89</accession>
<dbReference type="EMBL" id="CAJNDS010002376">
    <property type="protein sequence ID" value="CAE7454918.1"/>
    <property type="molecule type" value="Genomic_DNA"/>
</dbReference>
<dbReference type="Proteomes" id="UP000604046">
    <property type="component" value="Unassembled WGS sequence"/>
</dbReference>
<dbReference type="AlphaFoldDB" id="A0A812RV89"/>
<evidence type="ECO:0000256" key="2">
    <source>
        <dbReference type="SAM" id="Phobius"/>
    </source>
</evidence>
<feature type="transmembrane region" description="Helical" evidence="2">
    <location>
        <begin position="236"/>
        <end position="253"/>
    </location>
</feature>
<keyword evidence="2" id="KW-0812">Transmembrane</keyword>
<proteinExistence type="predicted"/>
<protein>
    <submittedName>
        <fullName evidence="3">Ccrn4l protein</fullName>
    </submittedName>
</protein>
<name>A0A812RV89_9DINO</name>
<sequence>MPAKKRPAAGPPEDRFKGSFLELQLLEAFSCAGAARSACSWKRKRADSPAHLAERSDGQEPGSHGLMDGQSRSVPPVGHGAGGRSLSIHGLGGHAFQLYVGSAAMGWEVVRDIAARLGRPAGSLLLTSGGSMLDLHQALLQQVADDDVTYVARSFGAGCAVSSFQKALVGKPLNEADACAFDEVSETGLQQSACSCGSWCHGAEELHKPIRAGAARERGQDIFAEEAVAYYRSRTLFTWFVFFLMGLSGAVFGDVSHLVRRHYVEPCLPRARVSDETSRR</sequence>
<evidence type="ECO:0000313" key="4">
    <source>
        <dbReference type="Proteomes" id="UP000604046"/>
    </source>
</evidence>
<feature type="region of interest" description="Disordered" evidence="1">
    <location>
        <begin position="50"/>
        <end position="81"/>
    </location>
</feature>